<dbReference type="PIRSF" id="PIRSF006305">
    <property type="entry name" value="Maf"/>
    <property type="match status" value="1"/>
</dbReference>
<dbReference type="SUPFAM" id="SSF52972">
    <property type="entry name" value="ITPase-like"/>
    <property type="match status" value="1"/>
</dbReference>
<reference evidence="4" key="1">
    <citation type="submission" date="2022-11" db="UniProtKB">
        <authorList>
            <consortium name="WormBaseParasite"/>
        </authorList>
    </citation>
    <scope>IDENTIFICATION</scope>
</reference>
<keyword evidence="3" id="KW-1185">Reference proteome</keyword>
<dbReference type="HAMAP" id="MF_00528">
    <property type="entry name" value="Maf"/>
    <property type="match status" value="1"/>
</dbReference>
<dbReference type="WBParaSite" id="PgR027_g076_t01">
    <property type="protein sequence ID" value="PgR027_g076_t01"/>
    <property type="gene ID" value="PgR027_g076"/>
</dbReference>
<sequence length="201" mass="22013">MELQPTPIAAIRMVLASGSKQRLDLLRQIGITPTVKISDYAENLSKSMPVADFVEQTAKNKALAVASKLNPKEYDVIMGCDTVIVLDGEIIGKPRDNDDAKRTLKRLSSRTHEVFTGVALIDANSCELFHERTSVKFGTIPDDVIEQYVRSGEPLGRAGSYGIQAAGAMFVESIDGCFYNVVGLPAHQVAKRLWLRATKPH</sequence>
<dbReference type="GO" id="GO:0047429">
    <property type="term" value="F:nucleoside triphosphate diphosphatase activity"/>
    <property type="evidence" value="ECO:0007669"/>
    <property type="project" value="InterPro"/>
</dbReference>
<dbReference type="InterPro" id="IPR003697">
    <property type="entry name" value="Maf-like"/>
</dbReference>
<dbReference type="AlphaFoldDB" id="A0A915B5I2"/>
<dbReference type="PANTHER" id="PTHR43213:SF5">
    <property type="entry name" value="BIFUNCTIONAL DTTP_UTP PYROPHOSPHATASE_METHYLTRANSFERASE PROTEIN-RELATED"/>
    <property type="match status" value="1"/>
</dbReference>
<proteinExistence type="inferred from homology"/>
<dbReference type="PANTHER" id="PTHR43213">
    <property type="entry name" value="BIFUNCTIONAL DTTP/UTP PYROPHOSPHATASE/METHYLTRANSFERASE PROTEIN-RELATED"/>
    <property type="match status" value="1"/>
</dbReference>
<dbReference type="NCBIfam" id="TIGR00172">
    <property type="entry name" value="maf"/>
    <property type="match status" value="1"/>
</dbReference>
<accession>A0A915B5I2</accession>
<dbReference type="CDD" id="cd00555">
    <property type="entry name" value="Maf"/>
    <property type="match status" value="1"/>
</dbReference>
<dbReference type="InterPro" id="IPR029001">
    <property type="entry name" value="ITPase-like_fam"/>
</dbReference>
<evidence type="ECO:0000313" key="4">
    <source>
        <dbReference type="WBParaSite" id="PgR027_g076_t01"/>
    </source>
</evidence>
<evidence type="ECO:0000256" key="1">
    <source>
        <dbReference type="ARBA" id="ARBA00001968"/>
    </source>
</evidence>
<evidence type="ECO:0000313" key="3">
    <source>
        <dbReference type="Proteomes" id="UP000887569"/>
    </source>
</evidence>
<organism evidence="3 4">
    <name type="scientific">Parascaris univalens</name>
    <name type="common">Nematode worm</name>
    <dbReference type="NCBI Taxonomy" id="6257"/>
    <lineage>
        <taxon>Eukaryota</taxon>
        <taxon>Metazoa</taxon>
        <taxon>Ecdysozoa</taxon>
        <taxon>Nematoda</taxon>
        <taxon>Chromadorea</taxon>
        <taxon>Rhabditida</taxon>
        <taxon>Spirurina</taxon>
        <taxon>Ascaridomorpha</taxon>
        <taxon>Ascaridoidea</taxon>
        <taxon>Ascarididae</taxon>
        <taxon>Parascaris</taxon>
    </lineage>
</organism>
<dbReference type="Proteomes" id="UP000887569">
    <property type="component" value="Unplaced"/>
</dbReference>
<comment type="cofactor">
    <cofactor evidence="1">
        <name>a divalent metal cation</name>
        <dbReference type="ChEBI" id="CHEBI:60240"/>
    </cofactor>
</comment>
<name>A0A915B5I2_PARUN</name>
<keyword evidence="2" id="KW-0378">Hydrolase</keyword>
<evidence type="ECO:0000256" key="2">
    <source>
        <dbReference type="ARBA" id="ARBA00022801"/>
    </source>
</evidence>
<protein>
    <submittedName>
        <fullName evidence="4">Uncharacterized protein</fullName>
    </submittedName>
</protein>
<dbReference type="Pfam" id="PF02545">
    <property type="entry name" value="Maf"/>
    <property type="match status" value="1"/>
</dbReference>
<dbReference type="Gene3D" id="3.90.950.10">
    <property type="match status" value="1"/>
</dbReference>